<evidence type="ECO:0000313" key="3">
    <source>
        <dbReference type="Proteomes" id="UP001519311"/>
    </source>
</evidence>
<dbReference type="RefSeq" id="WP_056792602.1">
    <property type="nucleotide sequence ID" value="NZ_BMWJ01000021.1"/>
</dbReference>
<gene>
    <name evidence="2" type="ORF">JOF59_006047</name>
</gene>
<organism evidence="2 3">
    <name type="scientific">Streptomyces clavifer</name>
    <dbReference type="NCBI Taxonomy" id="68188"/>
    <lineage>
        <taxon>Bacteria</taxon>
        <taxon>Bacillati</taxon>
        <taxon>Actinomycetota</taxon>
        <taxon>Actinomycetes</taxon>
        <taxon>Kitasatosporales</taxon>
        <taxon>Streptomycetaceae</taxon>
        <taxon>Streptomyces</taxon>
    </lineage>
</organism>
<proteinExistence type="predicted"/>
<feature type="region of interest" description="Disordered" evidence="1">
    <location>
        <begin position="92"/>
        <end position="123"/>
    </location>
</feature>
<dbReference type="EMBL" id="JAGINS010000002">
    <property type="protein sequence ID" value="MBP2363555.1"/>
    <property type="molecule type" value="Genomic_DNA"/>
</dbReference>
<protein>
    <submittedName>
        <fullName evidence="2">Uncharacterized protein</fullName>
    </submittedName>
</protein>
<evidence type="ECO:0000313" key="2">
    <source>
        <dbReference type="EMBL" id="MBP2363555.1"/>
    </source>
</evidence>
<comment type="caution">
    <text evidence="2">The sequence shown here is derived from an EMBL/GenBank/DDBJ whole genome shotgun (WGS) entry which is preliminary data.</text>
</comment>
<sequence>MLAGTADAERERAALTLLCELLPDIRAAGTGRPAEYQRLLTAIEAAARARTPVADLLDELYRFDAAGAYRQLPHEMPFGPGRADEEIAHCPDGACSRTERPRPAGLSPRCRVTGERMQTQATA</sequence>
<reference evidence="2 3" key="1">
    <citation type="submission" date="2021-03" db="EMBL/GenBank/DDBJ databases">
        <title>Sequencing the genomes of 1000 actinobacteria strains.</title>
        <authorList>
            <person name="Klenk H.-P."/>
        </authorList>
    </citation>
    <scope>NUCLEOTIDE SEQUENCE [LARGE SCALE GENOMIC DNA]</scope>
    <source>
        <strain evidence="2 3">DSM 40843</strain>
    </source>
</reference>
<evidence type="ECO:0000256" key="1">
    <source>
        <dbReference type="SAM" id="MobiDB-lite"/>
    </source>
</evidence>
<dbReference type="Proteomes" id="UP001519311">
    <property type="component" value="Unassembled WGS sequence"/>
</dbReference>
<accession>A0ABS4VHZ8</accession>
<name>A0ABS4VHZ8_9ACTN</name>
<keyword evidence="3" id="KW-1185">Reference proteome</keyword>